<dbReference type="RefSeq" id="WP_037546647.1">
    <property type="nucleotide sequence ID" value="NZ_JNUP01000047.1"/>
</dbReference>
<comment type="caution">
    <text evidence="1">The sequence shown here is derived from an EMBL/GenBank/DDBJ whole genome shotgun (WGS) entry which is preliminary data.</text>
</comment>
<organism evidence="1 2">
    <name type="scientific">Spirochaeta lutea</name>
    <dbReference type="NCBI Taxonomy" id="1480694"/>
    <lineage>
        <taxon>Bacteria</taxon>
        <taxon>Pseudomonadati</taxon>
        <taxon>Spirochaetota</taxon>
        <taxon>Spirochaetia</taxon>
        <taxon>Spirochaetales</taxon>
        <taxon>Spirochaetaceae</taxon>
        <taxon>Spirochaeta</taxon>
    </lineage>
</organism>
<name>A0A098QZH9_9SPIO</name>
<reference evidence="1 2" key="1">
    <citation type="submission" date="2014-05" db="EMBL/GenBank/DDBJ databases">
        <title>De novo Genome Sequence of Spirocheata sp.</title>
        <authorList>
            <person name="Shivani Y."/>
            <person name="Subhash Y."/>
            <person name="Tushar L."/>
            <person name="Sasikala C."/>
            <person name="Ramana C.V."/>
        </authorList>
    </citation>
    <scope>NUCLEOTIDE SEQUENCE [LARGE SCALE GENOMIC DNA]</scope>
    <source>
        <strain evidence="1 2">JC230</strain>
    </source>
</reference>
<accession>A0A098QZH9</accession>
<sequence>MAQTTGRFRKEFESLVLGTPEFSGENFQLTSDEQYHEVLQHISDHKYLTNERIPYEISMRDAVYSWYENVYEPISRAIDQEGLAGAFPGHSRAELYLWVCRHWHYLKEESRREVGAAEAVCSFGSQFAHRSFSRFMYRLKTFTAA</sequence>
<dbReference type="eggNOG" id="COG1475">
    <property type="taxonomic scope" value="Bacteria"/>
</dbReference>
<dbReference type="EMBL" id="JNUP01000047">
    <property type="protein sequence ID" value="KGE72818.1"/>
    <property type="molecule type" value="Genomic_DNA"/>
</dbReference>
<evidence type="ECO:0000313" key="2">
    <source>
        <dbReference type="Proteomes" id="UP000029692"/>
    </source>
</evidence>
<gene>
    <name evidence="1" type="ORF">DC28_05435</name>
</gene>
<evidence type="ECO:0000313" key="1">
    <source>
        <dbReference type="EMBL" id="KGE72818.1"/>
    </source>
</evidence>
<protein>
    <submittedName>
        <fullName evidence="1">Uncharacterized protein</fullName>
    </submittedName>
</protein>
<dbReference type="STRING" id="1480694.DC28_05435"/>
<keyword evidence="2" id="KW-1185">Reference proteome</keyword>
<dbReference type="Proteomes" id="UP000029692">
    <property type="component" value="Unassembled WGS sequence"/>
</dbReference>
<proteinExistence type="predicted"/>
<dbReference type="AlphaFoldDB" id="A0A098QZH9"/>
<dbReference type="OrthoDB" id="371244at2"/>